<organism evidence="1 2">
    <name type="scientific">Anaerostipes amylophilus</name>
    <dbReference type="NCBI Taxonomy" id="2981779"/>
    <lineage>
        <taxon>Bacteria</taxon>
        <taxon>Bacillati</taxon>
        <taxon>Bacillota</taxon>
        <taxon>Clostridia</taxon>
        <taxon>Lachnospirales</taxon>
        <taxon>Lachnospiraceae</taxon>
        <taxon>Anaerostipes</taxon>
    </lineage>
</organism>
<keyword evidence="1" id="KW-0282">Flagellum</keyword>
<dbReference type="EC" id="2.1.1.-" evidence="1"/>
<proteinExistence type="predicted"/>
<dbReference type="EMBL" id="JBBNIN010000004">
    <property type="protein sequence ID" value="MEQ2710379.1"/>
    <property type="molecule type" value="Genomic_DNA"/>
</dbReference>
<evidence type="ECO:0000313" key="2">
    <source>
        <dbReference type="Proteomes" id="UP001482154"/>
    </source>
</evidence>
<dbReference type="NCBIfam" id="NF038110">
    <property type="entry name" value="Lys_methyl_FliB"/>
    <property type="match status" value="1"/>
</dbReference>
<evidence type="ECO:0000313" key="1">
    <source>
        <dbReference type="EMBL" id="MEQ2710379.1"/>
    </source>
</evidence>
<sequence length="335" mass="40187">MKQYIPSYYRNFQCIAQKCKDNCCIGWDIMIDRQSYEQYQKVATPFKKRLNEGIIQEEEPKFYMNEDGRCAFLNENNLCDIYIQLGEEALCDICTEHPRFHNEYGHIVQSGLGLACEEAARLILNDLDLKIEEDVLKSEKEDDEWANELMKLEMLLLNILKNKEYCVDEKIDKIFDLTAAYQKEINYTGELTVSIDQKKIKPQHLMLKMRQKDYLEYWFDFYSNLDYMDETFQSLLRKSVKEFETCKKQDINDQYIERLLYYFIYRHFIKAYEDDNLIDKIKFAVLSVLMIEIVAKYCKVYDSSFELLDIAKMYSKEIEYSEENIEAIFEELLFD</sequence>
<protein>
    <submittedName>
        <fullName evidence="1">Flagellin lysine-N-methylase</fullName>
        <ecNumber evidence="1">2.1.1.-</ecNumber>
    </submittedName>
</protein>
<keyword evidence="1" id="KW-0489">Methyltransferase</keyword>
<dbReference type="Proteomes" id="UP001482154">
    <property type="component" value="Unassembled WGS sequence"/>
</dbReference>
<keyword evidence="2" id="KW-1185">Reference proteome</keyword>
<dbReference type="RefSeq" id="WP_349110460.1">
    <property type="nucleotide sequence ID" value="NZ_JBBNIN010000004.1"/>
</dbReference>
<reference evidence="1 2" key="1">
    <citation type="submission" date="2024-04" db="EMBL/GenBank/DDBJ databases">
        <title>Human intestinal bacterial collection.</title>
        <authorList>
            <person name="Pauvert C."/>
            <person name="Hitch T.C.A."/>
            <person name="Clavel T."/>
        </authorList>
    </citation>
    <scope>NUCLEOTIDE SEQUENCE [LARGE SCALE GENOMIC DNA]</scope>
    <source>
        <strain evidence="1 2">CLA-AA-H249</strain>
    </source>
</reference>
<name>A0ABV1IT34_9FIRM</name>
<keyword evidence="1" id="KW-0966">Cell projection</keyword>
<comment type="caution">
    <text evidence="1">The sequence shown here is derived from an EMBL/GenBank/DDBJ whole genome shotgun (WGS) entry which is preliminary data.</text>
</comment>
<gene>
    <name evidence="1" type="primary">fliB</name>
    <name evidence="1" type="ORF">AAAU51_04215</name>
</gene>
<keyword evidence="1" id="KW-0808">Transferase</keyword>
<dbReference type="GO" id="GO:0032259">
    <property type="term" value="P:methylation"/>
    <property type="evidence" value="ECO:0007669"/>
    <property type="project" value="UniProtKB-KW"/>
</dbReference>
<accession>A0ABV1IT34</accession>
<keyword evidence="1" id="KW-0969">Cilium</keyword>
<dbReference type="GO" id="GO:0008168">
    <property type="term" value="F:methyltransferase activity"/>
    <property type="evidence" value="ECO:0007669"/>
    <property type="project" value="UniProtKB-KW"/>
</dbReference>